<feature type="compositionally biased region" description="Polar residues" evidence="1">
    <location>
        <begin position="168"/>
        <end position="193"/>
    </location>
</feature>
<dbReference type="EMBL" id="JACHHP010000001">
    <property type="protein sequence ID" value="MBB5206513.1"/>
    <property type="molecule type" value="Genomic_DNA"/>
</dbReference>
<accession>A0A7W8FZD0</accession>
<protein>
    <recommendedName>
        <fullName evidence="2">DUF4142 domain-containing protein</fullName>
    </recommendedName>
</protein>
<organism evidence="3 4">
    <name type="scientific">Chiayiivirga flava</name>
    <dbReference type="NCBI Taxonomy" id="659595"/>
    <lineage>
        <taxon>Bacteria</taxon>
        <taxon>Pseudomonadati</taxon>
        <taxon>Pseudomonadota</taxon>
        <taxon>Gammaproteobacteria</taxon>
        <taxon>Lysobacterales</taxon>
        <taxon>Lysobacteraceae</taxon>
        <taxon>Chiayiivirga</taxon>
    </lineage>
</organism>
<dbReference type="PANTHER" id="PTHR38593">
    <property type="entry name" value="BLR2558 PROTEIN"/>
    <property type="match status" value="1"/>
</dbReference>
<evidence type="ECO:0000256" key="1">
    <source>
        <dbReference type="SAM" id="MobiDB-lite"/>
    </source>
</evidence>
<name>A0A7W8FZD0_9GAMM</name>
<evidence type="ECO:0000313" key="4">
    <source>
        <dbReference type="Proteomes" id="UP000521199"/>
    </source>
</evidence>
<evidence type="ECO:0000313" key="3">
    <source>
        <dbReference type="EMBL" id="MBB5206513.1"/>
    </source>
</evidence>
<feature type="domain" description="DUF4142" evidence="2">
    <location>
        <begin position="39"/>
        <end position="169"/>
    </location>
</feature>
<reference evidence="3 4" key="1">
    <citation type="submission" date="2020-08" db="EMBL/GenBank/DDBJ databases">
        <title>Genomic Encyclopedia of Type Strains, Phase IV (KMG-IV): sequencing the most valuable type-strain genomes for metagenomic binning, comparative biology and taxonomic classification.</title>
        <authorList>
            <person name="Goeker M."/>
        </authorList>
    </citation>
    <scope>NUCLEOTIDE SEQUENCE [LARGE SCALE GENOMIC DNA]</scope>
    <source>
        <strain evidence="3 4">DSM 24163</strain>
    </source>
</reference>
<feature type="region of interest" description="Disordered" evidence="1">
    <location>
        <begin position="167"/>
        <end position="237"/>
    </location>
</feature>
<keyword evidence="4" id="KW-1185">Reference proteome</keyword>
<dbReference type="Pfam" id="PF13628">
    <property type="entry name" value="DUF4142"/>
    <property type="match status" value="1"/>
</dbReference>
<comment type="caution">
    <text evidence="3">The sequence shown here is derived from an EMBL/GenBank/DDBJ whole genome shotgun (WGS) entry which is preliminary data.</text>
</comment>
<evidence type="ECO:0000259" key="2">
    <source>
        <dbReference type="Pfam" id="PF13628"/>
    </source>
</evidence>
<dbReference type="AlphaFoldDB" id="A0A7W8FZD0"/>
<dbReference type="Proteomes" id="UP000521199">
    <property type="component" value="Unassembled WGS sequence"/>
</dbReference>
<sequence>MKKLLVLAAAVAAIGYYRKRGRRGTAAERAPLPRERAGDAAALATVAAFDRRLIAAADRELERNVDDALRAFAQELRDDHAASLERTLRLADVLGLDLASMADDIAPPRRPRRRDEDDAFVQGIIEQHAHALEWIDTALLPNVGNARVAEHLRLVRARLDAHLAQAETMASGTDGTRASATPSGSARSPTRTPDATRPARAGDTNANLDEALEETFPASDPVSPFVPAVRTGSARGH</sequence>
<gene>
    <name evidence="3" type="ORF">HNQ52_000029</name>
</gene>
<dbReference type="InterPro" id="IPR025419">
    <property type="entry name" value="DUF4142"/>
</dbReference>
<dbReference type="PANTHER" id="PTHR38593:SF1">
    <property type="entry name" value="BLR2558 PROTEIN"/>
    <property type="match status" value="1"/>
</dbReference>
<dbReference type="RefSeq" id="WP_183958575.1">
    <property type="nucleotide sequence ID" value="NZ_JACHHP010000001.1"/>
</dbReference>
<proteinExistence type="predicted"/>